<reference evidence="2 3" key="1">
    <citation type="submission" date="2022-03" db="EMBL/GenBank/DDBJ databases">
        <title>Genomic Encyclopedia of Type Strains, Phase III (KMG-III): the genomes of soil and plant-associated and newly described type strains.</title>
        <authorList>
            <person name="Whitman W."/>
        </authorList>
    </citation>
    <scope>NUCLEOTIDE SEQUENCE [LARGE SCALE GENOMIC DNA]</scope>
    <source>
        <strain evidence="2 3">BSker1</strain>
    </source>
</reference>
<feature type="chain" id="PRO_5045803050" description="Lipid A 3-O-deacylase PagL" evidence="1">
    <location>
        <begin position="20"/>
        <end position="190"/>
    </location>
</feature>
<dbReference type="RefSeq" id="WP_253444039.1">
    <property type="nucleotide sequence ID" value="NZ_JALJYF010000001.1"/>
</dbReference>
<name>A0ABT1G897_9GAMM</name>
<evidence type="ECO:0000313" key="2">
    <source>
        <dbReference type="EMBL" id="MCP1726187.1"/>
    </source>
</evidence>
<proteinExistence type="predicted"/>
<evidence type="ECO:0000313" key="3">
    <source>
        <dbReference type="Proteomes" id="UP001523550"/>
    </source>
</evidence>
<dbReference type="EMBL" id="JALJYF010000001">
    <property type="protein sequence ID" value="MCP1726187.1"/>
    <property type="molecule type" value="Genomic_DNA"/>
</dbReference>
<evidence type="ECO:0008006" key="4">
    <source>
        <dbReference type="Google" id="ProtNLM"/>
    </source>
</evidence>
<gene>
    <name evidence="2" type="ORF">J2T60_000152</name>
</gene>
<comment type="caution">
    <text evidence="2">The sequence shown here is derived from an EMBL/GenBank/DDBJ whole genome shotgun (WGS) entry which is preliminary data.</text>
</comment>
<dbReference type="Proteomes" id="UP001523550">
    <property type="component" value="Unassembled WGS sequence"/>
</dbReference>
<protein>
    <recommendedName>
        <fullName evidence="4">Lipid A 3-O-deacylase PagL</fullName>
    </recommendedName>
</protein>
<feature type="signal peptide" evidence="1">
    <location>
        <begin position="1"/>
        <end position="19"/>
    </location>
</feature>
<organism evidence="2 3">
    <name type="scientific">Natronospira proteinivora</name>
    <dbReference type="NCBI Taxonomy" id="1807133"/>
    <lineage>
        <taxon>Bacteria</taxon>
        <taxon>Pseudomonadati</taxon>
        <taxon>Pseudomonadota</taxon>
        <taxon>Gammaproteobacteria</taxon>
        <taxon>Natronospirales</taxon>
        <taxon>Natronospiraceae</taxon>
        <taxon>Natronospira</taxon>
    </lineage>
</organism>
<sequence>MKRLFCLLVFCLGSGPLSAGDWSVGAYWAKNSPDRLIDILRSLDPEMRASYLNALVLNRQWHEGDWLRWEWEAQLVRHHGMQNHWESNAVLVARWMHFPWDQWVDTRFALGQGLSYAVEVPPLEPRSDPEDGESARWLNYLLLELELAPPRPEARWSSFIRVHHRSGVFGTFSGVEGGSNFIGLGLRYRF</sequence>
<evidence type="ECO:0000256" key="1">
    <source>
        <dbReference type="SAM" id="SignalP"/>
    </source>
</evidence>
<keyword evidence="3" id="KW-1185">Reference proteome</keyword>
<accession>A0ABT1G897</accession>
<keyword evidence="1" id="KW-0732">Signal</keyword>